<organism evidence="1 2">
    <name type="scientific">Alkalimarinus sediminis</name>
    <dbReference type="NCBI Taxonomy" id="1632866"/>
    <lineage>
        <taxon>Bacteria</taxon>
        <taxon>Pseudomonadati</taxon>
        <taxon>Pseudomonadota</taxon>
        <taxon>Gammaproteobacteria</taxon>
        <taxon>Alteromonadales</taxon>
        <taxon>Alteromonadaceae</taxon>
        <taxon>Alkalimarinus</taxon>
    </lineage>
</organism>
<protein>
    <submittedName>
        <fullName evidence="1">Uncharacterized protein</fullName>
    </submittedName>
</protein>
<accession>A0A9E8HRP1</accession>
<proteinExistence type="predicted"/>
<keyword evidence="2" id="KW-1185">Reference proteome</keyword>
<gene>
    <name evidence="1" type="ORF">NNL22_01105</name>
</gene>
<dbReference type="AlphaFoldDB" id="A0A9E8HRP1"/>
<dbReference type="EMBL" id="CP101527">
    <property type="protein sequence ID" value="UZW75236.1"/>
    <property type="molecule type" value="Genomic_DNA"/>
</dbReference>
<evidence type="ECO:0000313" key="1">
    <source>
        <dbReference type="EMBL" id="UZW75236.1"/>
    </source>
</evidence>
<sequence length="65" mass="6956">MTERTNDETIEGTNAGAVDTTKTVKAGCGIRYDPEVLGEDSGFDFSAAEKLKSTLTDLSDPEDEL</sequence>
<reference evidence="1" key="1">
    <citation type="submission" date="2022-07" db="EMBL/GenBank/DDBJ databases">
        <title>Alkalimarinus sp. nov., isolated from gut of a Alitta virens.</title>
        <authorList>
            <person name="Yang A.I."/>
            <person name="Shin N.-R."/>
        </authorList>
    </citation>
    <scope>NUCLEOTIDE SEQUENCE</scope>
    <source>
        <strain evidence="1">FA028</strain>
    </source>
</reference>
<dbReference type="RefSeq" id="WP_251810943.1">
    <property type="nucleotide sequence ID" value="NZ_CP101527.1"/>
</dbReference>
<dbReference type="KEGG" id="asem:NNL22_01105"/>
<name>A0A9E8HRP1_9ALTE</name>
<dbReference type="Proteomes" id="UP001164472">
    <property type="component" value="Chromosome"/>
</dbReference>
<evidence type="ECO:0000313" key="2">
    <source>
        <dbReference type="Proteomes" id="UP001164472"/>
    </source>
</evidence>